<dbReference type="AlphaFoldDB" id="A0A084U307"/>
<dbReference type="InterPro" id="IPR000214">
    <property type="entry name" value="Znf_DNA_glyclase/AP_lyase"/>
</dbReference>
<dbReference type="InterPro" id="IPR015886">
    <property type="entry name" value="H2TH_FPG"/>
</dbReference>
<protein>
    <submittedName>
        <fullName evidence="19">Formamidopyrimidine-DNA glycosylase</fullName>
    </submittedName>
</protein>
<proteinExistence type="inferred from homology"/>
<dbReference type="GO" id="GO:0034039">
    <property type="term" value="F:8-oxo-7,8-dihydroguanine DNA N-glycosylase activity"/>
    <property type="evidence" value="ECO:0007669"/>
    <property type="project" value="TreeGrafter"/>
</dbReference>
<evidence type="ECO:0000256" key="12">
    <source>
        <dbReference type="ARBA" id="ARBA00023239"/>
    </source>
</evidence>
<gene>
    <name evidence="19" type="primary">nei</name>
    <name evidence="19" type="ORF">P271_175</name>
</gene>
<evidence type="ECO:0000256" key="16">
    <source>
        <dbReference type="PROSITE-ProRule" id="PRU00391"/>
    </source>
</evidence>
<dbReference type="SUPFAM" id="SSF81624">
    <property type="entry name" value="N-terminal domain of MutM-like DNA repair proteins"/>
    <property type="match status" value="1"/>
</dbReference>
<evidence type="ECO:0000256" key="10">
    <source>
        <dbReference type="ARBA" id="ARBA00023125"/>
    </source>
</evidence>
<evidence type="ECO:0000256" key="9">
    <source>
        <dbReference type="ARBA" id="ARBA00022833"/>
    </source>
</evidence>
<evidence type="ECO:0000259" key="17">
    <source>
        <dbReference type="PROSITE" id="PS51066"/>
    </source>
</evidence>
<keyword evidence="20" id="KW-1185">Reference proteome</keyword>
<feature type="domain" description="FPG-type" evidence="17">
    <location>
        <begin position="242"/>
        <end position="276"/>
    </location>
</feature>
<keyword evidence="14" id="KW-0326">Glycosidase</keyword>
<name>A0A084U307_MALIO</name>
<dbReference type="GO" id="GO:0140078">
    <property type="term" value="F:class I DNA-(apurinic or apyrimidinic site) endonuclease activity"/>
    <property type="evidence" value="ECO:0007669"/>
    <property type="project" value="UniProtKB-EC"/>
</dbReference>
<comment type="catalytic activity">
    <reaction evidence="15">
        <text>2'-deoxyribonucleotide-(2'-deoxyribose 5'-phosphate)-2'-deoxyribonucleotide-DNA = a 3'-end 2'-deoxyribonucleotide-(2,3-dehydro-2,3-deoxyribose 5'-phosphate)-DNA + a 5'-end 5'-phospho-2'-deoxyribonucleoside-DNA + H(+)</text>
        <dbReference type="Rhea" id="RHEA:66592"/>
        <dbReference type="Rhea" id="RHEA-COMP:13180"/>
        <dbReference type="Rhea" id="RHEA-COMP:16897"/>
        <dbReference type="Rhea" id="RHEA-COMP:17067"/>
        <dbReference type="ChEBI" id="CHEBI:15378"/>
        <dbReference type="ChEBI" id="CHEBI:136412"/>
        <dbReference type="ChEBI" id="CHEBI:157695"/>
        <dbReference type="ChEBI" id="CHEBI:167181"/>
        <dbReference type="EC" id="4.2.99.18"/>
    </reaction>
</comment>
<dbReference type="SMART" id="SM01232">
    <property type="entry name" value="H2TH"/>
    <property type="match status" value="1"/>
</dbReference>
<dbReference type="SUPFAM" id="SSF57716">
    <property type="entry name" value="Glucocorticoid receptor-like (DNA-binding domain)"/>
    <property type="match status" value="1"/>
</dbReference>
<dbReference type="PANTHER" id="PTHR22993">
    <property type="entry name" value="FORMAMIDOPYRIMIDINE-DNA GLYCOSYLASE"/>
    <property type="match status" value="1"/>
</dbReference>
<keyword evidence="9" id="KW-0862">Zinc</keyword>
<comment type="subunit">
    <text evidence="4">Monomer.</text>
</comment>
<evidence type="ECO:0000313" key="19">
    <source>
        <dbReference type="EMBL" id="KFB07343.1"/>
    </source>
</evidence>
<keyword evidence="8" id="KW-0378">Hydrolase</keyword>
<dbReference type="InterPro" id="IPR020629">
    <property type="entry name" value="FPG_Glyclase"/>
</dbReference>
<evidence type="ECO:0000256" key="11">
    <source>
        <dbReference type="ARBA" id="ARBA00023204"/>
    </source>
</evidence>
<dbReference type="FunFam" id="1.10.8.50:FF:000003">
    <property type="entry name" value="Formamidopyrimidine-DNA glycosylase"/>
    <property type="match status" value="1"/>
</dbReference>
<dbReference type="Pfam" id="PF06831">
    <property type="entry name" value="H2TH"/>
    <property type="match status" value="1"/>
</dbReference>
<dbReference type="GO" id="GO:0003690">
    <property type="term" value="F:double-stranded DNA binding"/>
    <property type="evidence" value="ECO:0007669"/>
    <property type="project" value="UniProtKB-ARBA"/>
</dbReference>
<organism evidence="19 20">
    <name type="scientific">Malacoplasma iowae DK-CPA</name>
    <dbReference type="NCBI Taxonomy" id="1394179"/>
    <lineage>
        <taxon>Bacteria</taxon>
        <taxon>Bacillati</taxon>
        <taxon>Mycoplasmatota</taxon>
        <taxon>Mycoplasmoidales</taxon>
        <taxon>Mycoplasmoidaceae</taxon>
        <taxon>Malacoplasma</taxon>
    </lineage>
</organism>
<keyword evidence="13" id="KW-0511">Multifunctional enzyme</keyword>
<evidence type="ECO:0000313" key="20">
    <source>
        <dbReference type="Proteomes" id="UP000028523"/>
    </source>
</evidence>
<feature type="domain" description="Formamidopyrimidine-DNA glycosylase catalytic" evidence="18">
    <location>
        <begin position="2"/>
        <end position="117"/>
    </location>
</feature>
<dbReference type="Pfam" id="PF06827">
    <property type="entry name" value="zf-FPG_IleRS"/>
    <property type="match status" value="1"/>
</dbReference>
<dbReference type="PROSITE" id="PS51068">
    <property type="entry name" value="FPG_CAT"/>
    <property type="match status" value="1"/>
</dbReference>
<dbReference type="InterPro" id="IPR010663">
    <property type="entry name" value="Znf_FPG/IleRS"/>
</dbReference>
<accession>A0A084U307</accession>
<dbReference type="EMBL" id="AWQU01000085">
    <property type="protein sequence ID" value="KFB07343.1"/>
    <property type="molecule type" value="Genomic_DNA"/>
</dbReference>
<comment type="similarity">
    <text evidence="3">Belongs to the FPG family.</text>
</comment>
<dbReference type="Gene3D" id="3.20.190.10">
    <property type="entry name" value="MutM-like, N-terminal"/>
    <property type="match status" value="1"/>
</dbReference>
<reference evidence="19 20" key="1">
    <citation type="journal article" date="2014" name="PLoS ONE">
        <title>Reduction of Hydrogen Peroxide Accumulation and Toxicity by a Catalase from Mycoplasma iowae.</title>
        <authorList>
            <person name="Pritchard R.E."/>
            <person name="Prassinos A.J."/>
            <person name="Osborne J.D."/>
            <person name="Raviv Z."/>
            <person name="Balish M.F."/>
        </authorList>
    </citation>
    <scope>NUCLEOTIDE SEQUENCE [LARGE SCALE GENOMIC DNA]</scope>
    <source>
        <strain evidence="19 20">DK-CPA</strain>
    </source>
</reference>
<keyword evidence="5" id="KW-0479">Metal-binding</keyword>
<evidence type="ECO:0000256" key="1">
    <source>
        <dbReference type="ARBA" id="ARBA00001668"/>
    </source>
</evidence>
<dbReference type="GO" id="GO:0008270">
    <property type="term" value="F:zinc ion binding"/>
    <property type="evidence" value="ECO:0007669"/>
    <property type="project" value="UniProtKB-KW"/>
</dbReference>
<dbReference type="InterPro" id="IPR010979">
    <property type="entry name" value="Ribosomal_uS13-like_H2TH"/>
</dbReference>
<dbReference type="InterPro" id="IPR015887">
    <property type="entry name" value="DNA_glyclase_Znf_dom_DNA_BS"/>
</dbReference>
<dbReference type="Proteomes" id="UP000028523">
    <property type="component" value="Unassembled WGS sequence"/>
</dbReference>
<comment type="caution">
    <text evidence="19">The sequence shown here is derived from an EMBL/GenBank/DDBJ whole genome shotgun (WGS) entry which is preliminary data.</text>
</comment>
<dbReference type="PANTHER" id="PTHR22993:SF9">
    <property type="entry name" value="FORMAMIDOPYRIMIDINE-DNA GLYCOSYLASE"/>
    <property type="match status" value="1"/>
</dbReference>
<evidence type="ECO:0000256" key="8">
    <source>
        <dbReference type="ARBA" id="ARBA00022801"/>
    </source>
</evidence>
<evidence type="ECO:0000256" key="15">
    <source>
        <dbReference type="ARBA" id="ARBA00044632"/>
    </source>
</evidence>
<dbReference type="NCBIfam" id="TIGR00577">
    <property type="entry name" value="fpg"/>
    <property type="match status" value="1"/>
</dbReference>
<dbReference type="PROSITE" id="PS01242">
    <property type="entry name" value="ZF_FPG_1"/>
    <property type="match status" value="1"/>
</dbReference>
<dbReference type="CDD" id="cd08966">
    <property type="entry name" value="EcFpg-like_N"/>
    <property type="match status" value="1"/>
</dbReference>
<evidence type="ECO:0000256" key="5">
    <source>
        <dbReference type="ARBA" id="ARBA00022723"/>
    </source>
</evidence>
<dbReference type="Gene3D" id="1.10.8.50">
    <property type="match status" value="1"/>
</dbReference>
<evidence type="ECO:0000256" key="7">
    <source>
        <dbReference type="ARBA" id="ARBA00022771"/>
    </source>
</evidence>
<dbReference type="NCBIfam" id="NF002211">
    <property type="entry name" value="PRK01103.1"/>
    <property type="match status" value="1"/>
</dbReference>
<evidence type="ECO:0000256" key="4">
    <source>
        <dbReference type="ARBA" id="ARBA00011245"/>
    </source>
</evidence>
<evidence type="ECO:0000256" key="13">
    <source>
        <dbReference type="ARBA" id="ARBA00023268"/>
    </source>
</evidence>
<dbReference type="RefSeq" id="WP_036452310.1">
    <property type="nucleotide sequence ID" value="NZ_AWQU01000085.1"/>
</dbReference>
<dbReference type="SUPFAM" id="SSF46946">
    <property type="entry name" value="S13-like H2TH domain"/>
    <property type="match status" value="1"/>
</dbReference>
<evidence type="ECO:0000256" key="14">
    <source>
        <dbReference type="ARBA" id="ARBA00023295"/>
    </source>
</evidence>
<evidence type="ECO:0000256" key="3">
    <source>
        <dbReference type="ARBA" id="ARBA00009409"/>
    </source>
</evidence>
<evidence type="ECO:0000256" key="6">
    <source>
        <dbReference type="ARBA" id="ARBA00022763"/>
    </source>
</evidence>
<sequence>MPELPEVQSMIDSLVEQNCTNHTIIDVWTQMPKLFKNATFDKFKNHLLNEKISTISRVGKYLIFHLTNDKVFVVHLRMEGKLFYEPNDYPINQRHTLVRIVFDNKHELRYEDTRRFGTFTMYFENDYLESKELKKLALDPLNKNFNSEYLKKNIGKSNRAIKTLLLDQTNVSGIGNIYADEILFASKINPNLPGNKVTKKQFDDIALHANRILNLAVENKGTTISTYFYKKEKKGEFQNFLKVHTKKGYPCPNCKTTIEKTKVNGRGTYYCPKCQKLKKIDQN</sequence>
<keyword evidence="12" id="KW-0456">Lyase</keyword>
<keyword evidence="7 16" id="KW-0863">Zinc-finger</keyword>
<dbReference type="Pfam" id="PF01149">
    <property type="entry name" value="Fapy_DNA_glyco"/>
    <property type="match status" value="1"/>
</dbReference>
<dbReference type="InterPro" id="IPR012319">
    <property type="entry name" value="FPG_cat"/>
</dbReference>
<comment type="catalytic activity">
    <reaction evidence="1">
        <text>Hydrolysis of DNA containing ring-opened 7-methylguanine residues, releasing 2,6-diamino-4-hydroxy-5-(N-methyl)formamidopyrimidine.</text>
        <dbReference type="EC" id="3.2.2.23"/>
    </reaction>
</comment>
<dbReference type="GO" id="GO:0006284">
    <property type="term" value="P:base-excision repair"/>
    <property type="evidence" value="ECO:0007669"/>
    <property type="project" value="InterPro"/>
</dbReference>
<dbReference type="PROSITE" id="PS51066">
    <property type="entry name" value="ZF_FPG_2"/>
    <property type="match status" value="1"/>
</dbReference>
<dbReference type="GO" id="GO:0003684">
    <property type="term" value="F:damaged DNA binding"/>
    <property type="evidence" value="ECO:0007669"/>
    <property type="project" value="InterPro"/>
</dbReference>
<evidence type="ECO:0000256" key="2">
    <source>
        <dbReference type="ARBA" id="ARBA00001947"/>
    </source>
</evidence>
<comment type="cofactor">
    <cofactor evidence="2">
        <name>Zn(2+)</name>
        <dbReference type="ChEBI" id="CHEBI:29105"/>
    </cofactor>
</comment>
<keyword evidence="6" id="KW-0227">DNA damage</keyword>
<keyword evidence="11" id="KW-0234">DNA repair</keyword>
<keyword evidence="10" id="KW-0238">DNA-binding</keyword>
<evidence type="ECO:0000259" key="18">
    <source>
        <dbReference type="PROSITE" id="PS51068"/>
    </source>
</evidence>
<dbReference type="InterPro" id="IPR035937">
    <property type="entry name" value="FPG_N"/>
</dbReference>
<dbReference type="SMART" id="SM00898">
    <property type="entry name" value="Fapy_DNA_glyco"/>
    <property type="match status" value="1"/>
</dbReference>